<dbReference type="InterPro" id="IPR003661">
    <property type="entry name" value="HisK_dim/P_dom"/>
</dbReference>
<dbReference type="PROSITE" id="PS50109">
    <property type="entry name" value="HIS_KIN"/>
    <property type="match status" value="1"/>
</dbReference>
<dbReference type="EC" id="2.7.13.3" evidence="3"/>
<keyword evidence="9" id="KW-0067">ATP-binding</keyword>
<evidence type="ECO:0000259" key="15">
    <source>
        <dbReference type="PROSITE" id="PS50885"/>
    </source>
</evidence>
<dbReference type="InterPro" id="IPR003594">
    <property type="entry name" value="HATPase_dom"/>
</dbReference>
<dbReference type="InterPro" id="IPR005467">
    <property type="entry name" value="His_kinase_dom"/>
</dbReference>
<sequence length="468" mass="52058">MRTDAHPASLRTRLTWLIIAVMVAVLIPLGWISYRRELREMNELLDGRLAQAGRTLGTLIAHGELPQRDAELPGIKQDGETRHHGVVVSVHPRNYEPEVGFQAYDPSGELIAATSNLSDLPPPSADERGFRDIRHEGRLWRTFTLQNRANLVIRIGERSDNRQDIARGLVIEHTLPLLIGLPLLALLVSLAVKRGLRPVAVLTEMLDRRTPGSRKPMPANVAPQEIKPLIVALNQQLERLEDALEREHRFATDVAHELRTPLAATMIHLESAMISDDPTEVEFTVRNAQQSMARLGRRVEQILAMARLEAGAASQQRTALDLARIATEVIEELAPMIVEKDITASLSNDDEPVVVRGHEVALTAMFRNLIENALRYTEAGGQVEVAIHRDGTMAIIDIYDNGPGIPEGRRQAVFQRFHREEESATRGYGLGLNIVQRAIELHEASVELLESPLGRGLLVRIRMVSEAA</sequence>
<dbReference type="SUPFAM" id="SSF55874">
    <property type="entry name" value="ATPase domain of HSP90 chaperone/DNA topoisomerase II/histidine kinase"/>
    <property type="match status" value="1"/>
</dbReference>
<gene>
    <name evidence="16" type="ORF">CA260_07810</name>
</gene>
<dbReference type="SMART" id="SM00388">
    <property type="entry name" value="HisKA"/>
    <property type="match status" value="1"/>
</dbReference>
<dbReference type="Gene3D" id="3.30.565.10">
    <property type="entry name" value="Histidine kinase-like ATPase, C-terminal domain"/>
    <property type="match status" value="1"/>
</dbReference>
<dbReference type="InterPro" id="IPR013727">
    <property type="entry name" value="2CSK_N"/>
</dbReference>
<evidence type="ECO:0000259" key="14">
    <source>
        <dbReference type="PROSITE" id="PS50109"/>
    </source>
</evidence>
<reference evidence="16 17" key="1">
    <citation type="journal article" date="2018" name="Genet. Mol. Biol.">
        <title>The genome sequence of Dyella jiangningensis FCAV SCS01 from a lignocellulose-decomposing microbial consortium metagenome reveals potential for biotechnological applications.</title>
        <authorList>
            <person name="Desiderato J.G."/>
            <person name="Alvarenga D.O."/>
            <person name="Constancio M.T.L."/>
            <person name="Alves L.M.C."/>
            <person name="Varani A.M."/>
        </authorList>
    </citation>
    <scope>NUCLEOTIDE SEQUENCE [LARGE SCALE GENOMIC DNA]</scope>
    <source>
        <strain evidence="16 17">FCAV SCS01</strain>
    </source>
</reference>
<keyword evidence="12 13" id="KW-0472">Membrane</keyword>
<dbReference type="PRINTS" id="PR00344">
    <property type="entry name" value="BCTRLSENSOR"/>
</dbReference>
<dbReference type="GO" id="GO:0005524">
    <property type="term" value="F:ATP binding"/>
    <property type="evidence" value="ECO:0007669"/>
    <property type="project" value="UniProtKB-KW"/>
</dbReference>
<comment type="catalytic activity">
    <reaction evidence="1">
        <text>ATP + protein L-histidine = ADP + protein N-phospho-L-histidine.</text>
        <dbReference type="EC" id="2.7.13.3"/>
    </reaction>
</comment>
<evidence type="ECO:0000313" key="16">
    <source>
        <dbReference type="EMBL" id="RAO77753.1"/>
    </source>
</evidence>
<evidence type="ECO:0000256" key="8">
    <source>
        <dbReference type="ARBA" id="ARBA00022777"/>
    </source>
</evidence>
<keyword evidence="10 13" id="KW-1133">Transmembrane helix</keyword>
<keyword evidence="17" id="KW-1185">Reference proteome</keyword>
<dbReference type="InterPro" id="IPR050428">
    <property type="entry name" value="TCS_sensor_his_kinase"/>
</dbReference>
<keyword evidence="11" id="KW-0902">Two-component regulatory system</keyword>
<dbReference type="PANTHER" id="PTHR45436">
    <property type="entry name" value="SENSOR HISTIDINE KINASE YKOH"/>
    <property type="match status" value="1"/>
</dbReference>
<dbReference type="PROSITE" id="PS50885">
    <property type="entry name" value="HAMP"/>
    <property type="match status" value="1"/>
</dbReference>
<evidence type="ECO:0000256" key="12">
    <source>
        <dbReference type="ARBA" id="ARBA00023136"/>
    </source>
</evidence>
<feature type="transmembrane region" description="Helical" evidence="13">
    <location>
        <begin position="14"/>
        <end position="34"/>
    </location>
</feature>
<evidence type="ECO:0000256" key="10">
    <source>
        <dbReference type="ARBA" id="ARBA00022989"/>
    </source>
</evidence>
<feature type="transmembrane region" description="Helical" evidence="13">
    <location>
        <begin position="175"/>
        <end position="192"/>
    </location>
</feature>
<organism evidence="16 17">
    <name type="scientific">Dyella jiangningensis</name>
    <dbReference type="NCBI Taxonomy" id="1379159"/>
    <lineage>
        <taxon>Bacteria</taxon>
        <taxon>Pseudomonadati</taxon>
        <taxon>Pseudomonadota</taxon>
        <taxon>Gammaproteobacteria</taxon>
        <taxon>Lysobacterales</taxon>
        <taxon>Rhodanobacteraceae</taxon>
        <taxon>Dyella</taxon>
    </lineage>
</organism>
<evidence type="ECO:0000313" key="17">
    <source>
        <dbReference type="Proteomes" id="UP000248926"/>
    </source>
</evidence>
<dbReference type="CDD" id="cd00082">
    <property type="entry name" value="HisKA"/>
    <property type="match status" value="1"/>
</dbReference>
<dbReference type="Proteomes" id="UP000248926">
    <property type="component" value="Unassembled WGS sequence"/>
</dbReference>
<comment type="caution">
    <text evidence="16">The sequence shown here is derived from an EMBL/GenBank/DDBJ whole genome shotgun (WGS) entry which is preliminary data.</text>
</comment>
<dbReference type="InterPro" id="IPR036890">
    <property type="entry name" value="HATPase_C_sf"/>
</dbReference>
<keyword evidence="5" id="KW-0808">Transferase</keyword>
<dbReference type="Pfam" id="PF02518">
    <property type="entry name" value="HATPase_c"/>
    <property type="match status" value="1"/>
</dbReference>
<evidence type="ECO:0000256" key="7">
    <source>
        <dbReference type="ARBA" id="ARBA00022741"/>
    </source>
</evidence>
<dbReference type="Pfam" id="PF00512">
    <property type="entry name" value="HisKA"/>
    <property type="match status" value="1"/>
</dbReference>
<evidence type="ECO:0000256" key="13">
    <source>
        <dbReference type="SAM" id="Phobius"/>
    </source>
</evidence>
<dbReference type="PANTHER" id="PTHR45436:SF14">
    <property type="entry name" value="SENSOR PROTEIN QSEC"/>
    <property type="match status" value="1"/>
</dbReference>
<dbReference type="InterPro" id="IPR004358">
    <property type="entry name" value="Sig_transdc_His_kin-like_C"/>
</dbReference>
<evidence type="ECO:0000256" key="1">
    <source>
        <dbReference type="ARBA" id="ARBA00000085"/>
    </source>
</evidence>
<dbReference type="GO" id="GO:0000155">
    <property type="term" value="F:phosphorelay sensor kinase activity"/>
    <property type="evidence" value="ECO:0007669"/>
    <property type="project" value="InterPro"/>
</dbReference>
<evidence type="ECO:0000256" key="11">
    <source>
        <dbReference type="ARBA" id="ARBA00023012"/>
    </source>
</evidence>
<dbReference type="Gene3D" id="1.10.287.130">
    <property type="match status" value="1"/>
</dbReference>
<dbReference type="InterPro" id="IPR036097">
    <property type="entry name" value="HisK_dim/P_sf"/>
</dbReference>
<dbReference type="AlphaFoldDB" id="A0A328P8V5"/>
<dbReference type="SMART" id="SM00387">
    <property type="entry name" value="HATPase_c"/>
    <property type="match status" value="1"/>
</dbReference>
<comment type="subcellular location">
    <subcellularLocation>
        <location evidence="2">Membrane</location>
        <topology evidence="2">Multi-pass membrane protein</topology>
    </subcellularLocation>
</comment>
<protein>
    <recommendedName>
        <fullName evidence="3">histidine kinase</fullName>
        <ecNumber evidence="3">2.7.13.3</ecNumber>
    </recommendedName>
</protein>
<dbReference type="Pfam" id="PF08521">
    <property type="entry name" value="2CSK_N"/>
    <property type="match status" value="1"/>
</dbReference>
<dbReference type="OrthoDB" id="9804645at2"/>
<evidence type="ECO:0000256" key="6">
    <source>
        <dbReference type="ARBA" id="ARBA00022692"/>
    </source>
</evidence>
<keyword evidence="8 16" id="KW-0418">Kinase</keyword>
<proteinExistence type="predicted"/>
<keyword evidence="6 13" id="KW-0812">Transmembrane</keyword>
<dbReference type="GO" id="GO:0005886">
    <property type="term" value="C:plasma membrane"/>
    <property type="evidence" value="ECO:0007669"/>
    <property type="project" value="TreeGrafter"/>
</dbReference>
<evidence type="ECO:0000256" key="3">
    <source>
        <dbReference type="ARBA" id="ARBA00012438"/>
    </source>
</evidence>
<keyword evidence="4" id="KW-0597">Phosphoprotein</keyword>
<dbReference type="SUPFAM" id="SSF47384">
    <property type="entry name" value="Homodimeric domain of signal transducing histidine kinase"/>
    <property type="match status" value="1"/>
</dbReference>
<evidence type="ECO:0000256" key="5">
    <source>
        <dbReference type="ARBA" id="ARBA00022679"/>
    </source>
</evidence>
<feature type="domain" description="HAMP" evidence="15">
    <location>
        <begin position="193"/>
        <end position="245"/>
    </location>
</feature>
<accession>A0A328P8V5</accession>
<feature type="domain" description="Histidine kinase" evidence="14">
    <location>
        <begin position="253"/>
        <end position="467"/>
    </location>
</feature>
<dbReference type="RefSeq" id="WP_111982155.1">
    <property type="nucleotide sequence ID" value="NZ_NFZS01000001.1"/>
</dbReference>
<name>A0A328P8V5_9GAMM</name>
<dbReference type="InterPro" id="IPR003660">
    <property type="entry name" value="HAMP_dom"/>
</dbReference>
<keyword evidence="7" id="KW-0547">Nucleotide-binding</keyword>
<evidence type="ECO:0000256" key="9">
    <source>
        <dbReference type="ARBA" id="ARBA00022840"/>
    </source>
</evidence>
<evidence type="ECO:0000256" key="2">
    <source>
        <dbReference type="ARBA" id="ARBA00004141"/>
    </source>
</evidence>
<dbReference type="EMBL" id="NFZS01000001">
    <property type="protein sequence ID" value="RAO77753.1"/>
    <property type="molecule type" value="Genomic_DNA"/>
</dbReference>
<evidence type="ECO:0000256" key="4">
    <source>
        <dbReference type="ARBA" id="ARBA00022553"/>
    </source>
</evidence>